<dbReference type="EMBL" id="JAGGJV010000006">
    <property type="protein sequence ID" value="MBP1860009.1"/>
    <property type="molecule type" value="Genomic_DNA"/>
</dbReference>
<evidence type="ECO:0000313" key="1">
    <source>
        <dbReference type="EMBL" id="MBP1860009.1"/>
    </source>
</evidence>
<dbReference type="RefSeq" id="WP_209854016.1">
    <property type="nucleotide sequence ID" value="NZ_JAGGJV010000006.1"/>
</dbReference>
<gene>
    <name evidence="1" type="ORF">J2Z75_003530</name>
</gene>
<keyword evidence="2" id="KW-1185">Reference proteome</keyword>
<evidence type="ECO:0000313" key="2">
    <source>
        <dbReference type="Proteomes" id="UP000823786"/>
    </source>
</evidence>
<accession>A0ABS4EPY4</accession>
<proteinExistence type="predicted"/>
<protein>
    <submittedName>
        <fullName evidence="1">Uncharacterized protein</fullName>
    </submittedName>
</protein>
<dbReference type="Proteomes" id="UP000823786">
    <property type="component" value="Unassembled WGS sequence"/>
</dbReference>
<reference evidence="1 2" key="1">
    <citation type="submission" date="2021-03" db="EMBL/GenBank/DDBJ databases">
        <title>Genomic Encyclopedia of Type Strains, Phase IV (KMG-IV): sequencing the most valuable type-strain genomes for metagenomic binning, comparative biology and taxonomic classification.</title>
        <authorList>
            <person name="Goeker M."/>
        </authorList>
    </citation>
    <scope>NUCLEOTIDE SEQUENCE [LARGE SCALE GENOMIC DNA]</scope>
    <source>
        <strain evidence="1 2">DSM 26427</strain>
    </source>
</reference>
<sequence>MWNMLLLHNFRRTNRRRHAVSDNDEAQSSDIFAWRYFRAALHLLKDVAWHHLMNFPDCVLNPHCGSWAVESDGGTFSEGYDDEQIFWEIIDFRNLARRSGIGCP</sequence>
<organism evidence="1 2">
    <name type="scientific">Rhizobium herbae</name>
    <dbReference type="NCBI Taxonomy" id="508661"/>
    <lineage>
        <taxon>Bacteria</taxon>
        <taxon>Pseudomonadati</taxon>
        <taxon>Pseudomonadota</taxon>
        <taxon>Alphaproteobacteria</taxon>
        <taxon>Hyphomicrobiales</taxon>
        <taxon>Rhizobiaceae</taxon>
        <taxon>Rhizobium/Agrobacterium group</taxon>
        <taxon>Rhizobium</taxon>
    </lineage>
</organism>
<comment type="caution">
    <text evidence="1">The sequence shown here is derived from an EMBL/GenBank/DDBJ whole genome shotgun (WGS) entry which is preliminary data.</text>
</comment>
<name>A0ABS4EPY4_9HYPH</name>